<reference evidence="2" key="1">
    <citation type="journal article" date="2023" name="Front. Plant Sci.">
        <title>Chromosomal-level genome assembly of Melastoma candidum provides insights into trichome evolution.</title>
        <authorList>
            <person name="Zhong Y."/>
            <person name="Wu W."/>
            <person name="Sun C."/>
            <person name="Zou P."/>
            <person name="Liu Y."/>
            <person name="Dai S."/>
            <person name="Zhou R."/>
        </authorList>
    </citation>
    <scope>NUCLEOTIDE SEQUENCE [LARGE SCALE GENOMIC DNA]</scope>
</reference>
<protein>
    <submittedName>
        <fullName evidence="1">Uncharacterized protein</fullName>
    </submittedName>
</protein>
<comment type="caution">
    <text evidence="1">The sequence shown here is derived from an EMBL/GenBank/DDBJ whole genome shotgun (WGS) entry which is preliminary data.</text>
</comment>
<organism evidence="1 2">
    <name type="scientific">Melastoma candidum</name>
    <dbReference type="NCBI Taxonomy" id="119954"/>
    <lineage>
        <taxon>Eukaryota</taxon>
        <taxon>Viridiplantae</taxon>
        <taxon>Streptophyta</taxon>
        <taxon>Embryophyta</taxon>
        <taxon>Tracheophyta</taxon>
        <taxon>Spermatophyta</taxon>
        <taxon>Magnoliopsida</taxon>
        <taxon>eudicotyledons</taxon>
        <taxon>Gunneridae</taxon>
        <taxon>Pentapetalae</taxon>
        <taxon>rosids</taxon>
        <taxon>malvids</taxon>
        <taxon>Myrtales</taxon>
        <taxon>Melastomataceae</taxon>
        <taxon>Melastomatoideae</taxon>
        <taxon>Melastomateae</taxon>
        <taxon>Melastoma</taxon>
    </lineage>
</organism>
<keyword evidence="2" id="KW-1185">Reference proteome</keyword>
<evidence type="ECO:0000313" key="1">
    <source>
        <dbReference type="EMBL" id="KAI4373175.1"/>
    </source>
</evidence>
<proteinExistence type="predicted"/>
<dbReference type="Proteomes" id="UP001057402">
    <property type="component" value="Chromosome 4"/>
</dbReference>
<accession>A0ACB9R393</accession>
<sequence>MVGSCGRSSGTVRQYVRSKVPRLRWTPELHRCFLEAIDRLGGQDKATPKLVLQMMDVKGLTISHVKSHLQMYRSMRHDLSRQDTRCAQEGKLCRGDQDGCLDQENDDFLNPFPRPLPQRPRMDRHGAPPSYVRANDAVLQETRASSAACCDHSPQDTDPGLGALEEPDRFLEIPSSEDRMEAPMCGDDRPGIVGLPLGDFEEADSRDCNLSLSLSLPRPSTQKSKCASSGSETSEAATSLWARSNDCAATREAGIINLDLSIALCGN</sequence>
<dbReference type="EMBL" id="CM042883">
    <property type="protein sequence ID" value="KAI4373175.1"/>
    <property type="molecule type" value="Genomic_DNA"/>
</dbReference>
<name>A0ACB9R393_9MYRT</name>
<evidence type="ECO:0000313" key="2">
    <source>
        <dbReference type="Proteomes" id="UP001057402"/>
    </source>
</evidence>
<gene>
    <name evidence="1" type="ORF">MLD38_011332</name>
</gene>